<keyword evidence="2" id="KW-1185">Reference proteome</keyword>
<name>A0A1M7YQR7_9VIBR</name>
<dbReference type="EMBL" id="FRFG01000010">
    <property type="protein sequence ID" value="SHO54983.1"/>
    <property type="molecule type" value="Genomic_DNA"/>
</dbReference>
<organism evidence="1 2">
    <name type="scientific">Vibrio quintilis</name>
    <dbReference type="NCBI Taxonomy" id="1117707"/>
    <lineage>
        <taxon>Bacteria</taxon>
        <taxon>Pseudomonadati</taxon>
        <taxon>Pseudomonadota</taxon>
        <taxon>Gammaproteobacteria</taxon>
        <taxon>Vibrionales</taxon>
        <taxon>Vibrionaceae</taxon>
        <taxon>Vibrio</taxon>
    </lineage>
</organism>
<reference evidence="2" key="1">
    <citation type="submission" date="2016-12" db="EMBL/GenBank/DDBJ databases">
        <authorList>
            <person name="Rodrigo-Torres L."/>
            <person name="Arahal R.D."/>
            <person name="Lucena T."/>
        </authorList>
    </citation>
    <scope>NUCLEOTIDE SEQUENCE [LARGE SCALE GENOMIC DNA]</scope>
</reference>
<proteinExistence type="predicted"/>
<dbReference type="AlphaFoldDB" id="A0A1M7YQR7"/>
<evidence type="ECO:0000313" key="1">
    <source>
        <dbReference type="EMBL" id="SHO54983.1"/>
    </source>
</evidence>
<dbReference type="Proteomes" id="UP000184600">
    <property type="component" value="Unassembled WGS sequence"/>
</dbReference>
<gene>
    <name evidence="1" type="ORF">VQ7734_00702</name>
</gene>
<evidence type="ECO:0000313" key="2">
    <source>
        <dbReference type="Proteomes" id="UP000184600"/>
    </source>
</evidence>
<accession>A0A1M7YQR7</accession>
<sequence>MAIIKNTAVTGSYRSAISQAVPQIGLQRVLSVYTQAT</sequence>
<protein>
    <submittedName>
        <fullName evidence="1">Uncharacterized protein</fullName>
    </submittedName>
</protein>